<protein>
    <submittedName>
        <fullName evidence="2">Lipoprotein, putative</fullName>
    </submittedName>
</protein>
<dbReference type="PROSITE" id="PS51257">
    <property type="entry name" value="PROKAR_LIPOPROTEIN"/>
    <property type="match status" value="1"/>
</dbReference>
<gene>
    <name evidence="2" type="ORF">M23134_06191</name>
</gene>
<evidence type="ECO:0000256" key="1">
    <source>
        <dbReference type="SAM" id="SignalP"/>
    </source>
</evidence>
<dbReference type="Proteomes" id="UP000004095">
    <property type="component" value="Unassembled WGS sequence"/>
</dbReference>
<reference evidence="2 3" key="1">
    <citation type="submission" date="2007-01" db="EMBL/GenBank/DDBJ databases">
        <authorList>
            <person name="Haygood M."/>
            <person name="Podell S."/>
            <person name="Anderson C."/>
            <person name="Hopkinson B."/>
            <person name="Roe K."/>
            <person name="Barbeau K."/>
            <person name="Gaasterland T."/>
            <person name="Ferriera S."/>
            <person name="Johnson J."/>
            <person name="Kravitz S."/>
            <person name="Beeson K."/>
            <person name="Sutton G."/>
            <person name="Rogers Y.-H."/>
            <person name="Friedman R."/>
            <person name="Frazier M."/>
            <person name="Venter J.C."/>
        </authorList>
    </citation>
    <scope>NUCLEOTIDE SEQUENCE [LARGE SCALE GENOMIC DNA]</scope>
    <source>
        <strain evidence="2 3">ATCC 23134</strain>
    </source>
</reference>
<keyword evidence="3" id="KW-1185">Reference proteome</keyword>
<keyword evidence="1" id="KW-0732">Signal</keyword>
<proteinExistence type="predicted"/>
<dbReference type="RefSeq" id="WP_002702661.1">
    <property type="nucleotide sequence ID" value="NZ_AAWS01000047.1"/>
</dbReference>
<comment type="caution">
    <text evidence="2">The sequence shown here is derived from an EMBL/GenBank/DDBJ whole genome shotgun (WGS) entry which is preliminary data.</text>
</comment>
<keyword evidence="2" id="KW-0449">Lipoprotein</keyword>
<feature type="chain" id="PRO_5002642259" evidence="1">
    <location>
        <begin position="23"/>
        <end position="191"/>
    </location>
</feature>
<accession>A1ZVR5</accession>
<dbReference type="AlphaFoldDB" id="A1ZVR5"/>
<organism evidence="2 3">
    <name type="scientific">Microscilla marina ATCC 23134</name>
    <dbReference type="NCBI Taxonomy" id="313606"/>
    <lineage>
        <taxon>Bacteria</taxon>
        <taxon>Pseudomonadati</taxon>
        <taxon>Bacteroidota</taxon>
        <taxon>Cytophagia</taxon>
        <taxon>Cytophagales</taxon>
        <taxon>Microscillaceae</taxon>
        <taxon>Microscilla</taxon>
    </lineage>
</organism>
<name>A1ZVR5_MICM2</name>
<evidence type="ECO:0000313" key="3">
    <source>
        <dbReference type="Proteomes" id="UP000004095"/>
    </source>
</evidence>
<feature type="signal peptide" evidence="1">
    <location>
        <begin position="1"/>
        <end position="22"/>
    </location>
</feature>
<evidence type="ECO:0000313" key="2">
    <source>
        <dbReference type="EMBL" id="EAY25492.1"/>
    </source>
</evidence>
<sequence length="191" mass="21850">MKNHSFLSMVWLCLLFPLVSSCGKVQLPVETPLFLDQTSVAVSFDSGNYLNNWNRVDTKTYVESKLTTLMQENRVEVQGGLFVNTPFKLTIRSIRFEQKTGTAIRCPEDCGIVTVSREKVRLDVAFALHKNGQLIKKWDFCNVAKESIYEDYSPYSDCPVYSTGTISVESMLDRCIEKIQQKVSRRMKNNL</sequence>
<dbReference type="EMBL" id="AAWS01000047">
    <property type="protein sequence ID" value="EAY25492.1"/>
    <property type="molecule type" value="Genomic_DNA"/>
</dbReference>